<evidence type="ECO:0000259" key="6">
    <source>
        <dbReference type="PROSITE" id="PS50110"/>
    </source>
</evidence>
<protein>
    <submittedName>
        <fullName evidence="8">Two-component system, OmpR family, response regulator TctD</fullName>
    </submittedName>
</protein>
<dbReference type="AlphaFoldDB" id="A0A1H4MS18"/>
<dbReference type="InterPro" id="IPR001867">
    <property type="entry name" value="OmpR/PhoB-type_DNA-bd"/>
</dbReference>
<dbReference type="GO" id="GO:0032993">
    <property type="term" value="C:protein-DNA complex"/>
    <property type="evidence" value="ECO:0007669"/>
    <property type="project" value="TreeGrafter"/>
</dbReference>
<organism evidence="8 9">
    <name type="scientific">Nitratireductor aquibiodomus</name>
    <dbReference type="NCBI Taxonomy" id="204799"/>
    <lineage>
        <taxon>Bacteria</taxon>
        <taxon>Pseudomonadati</taxon>
        <taxon>Pseudomonadota</taxon>
        <taxon>Alphaproteobacteria</taxon>
        <taxon>Hyphomicrobiales</taxon>
        <taxon>Phyllobacteriaceae</taxon>
        <taxon>Nitratireductor</taxon>
    </lineage>
</organism>
<dbReference type="GO" id="GO:0005829">
    <property type="term" value="C:cytosol"/>
    <property type="evidence" value="ECO:0007669"/>
    <property type="project" value="TreeGrafter"/>
</dbReference>
<keyword evidence="1" id="KW-0805">Transcription regulation</keyword>
<keyword evidence="9" id="KW-1185">Reference proteome</keyword>
<dbReference type="CDD" id="cd00383">
    <property type="entry name" value="trans_reg_C"/>
    <property type="match status" value="1"/>
</dbReference>
<feature type="domain" description="OmpR/PhoB-type" evidence="7">
    <location>
        <begin position="124"/>
        <end position="220"/>
    </location>
</feature>
<dbReference type="InterPro" id="IPR039420">
    <property type="entry name" value="WalR-like"/>
</dbReference>
<dbReference type="InterPro" id="IPR016032">
    <property type="entry name" value="Sig_transdc_resp-reg_C-effctor"/>
</dbReference>
<dbReference type="Gene3D" id="1.10.10.10">
    <property type="entry name" value="Winged helix-like DNA-binding domain superfamily/Winged helix DNA-binding domain"/>
    <property type="match status" value="1"/>
</dbReference>
<feature type="modified residue" description="4-aspartylphosphate" evidence="4">
    <location>
        <position position="51"/>
    </location>
</feature>
<gene>
    <name evidence="8" type="ORF">SAMN05216452_3444</name>
</gene>
<dbReference type="PANTHER" id="PTHR48111">
    <property type="entry name" value="REGULATOR OF RPOS"/>
    <property type="match status" value="1"/>
</dbReference>
<dbReference type="SMART" id="SM00448">
    <property type="entry name" value="REC"/>
    <property type="match status" value="1"/>
</dbReference>
<dbReference type="CDD" id="cd17574">
    <property type="entry name" value="REC_OmpR"/>
    <property type="match status" value="1"/>
</dbReference>
<dbReference type="PROSITE" id="PS50110">
    <property type="entry name" value="RESPONSE_REGULATORY"/>
    <property type="match status" value="1"/>
</dbReference>
<dbReference type="SUPFAM" id="SSF52172">
    <property type="entry name" value="CheY-like"/>
    <property type="match status" value="1"/>
</dbReference>
<dbReference type="SMART" id="SM00862">
    <property type="entry name" value="Trans_reg_C"/>
    <property type="match status" value="1"/>
</dbReference>
<dbReference type="Pfam" id="PF00486">
    <property type="entry name" value="Trans_reg_C"/>
    <property type="match status" value="1"/>
</dbReference>
<dbReference type="Proteomes" id="UP000199064">
    <property type="component" value="Unassembled WGS sequence"/>
</dbReference>
<feature type="DNA-binding region" description="OmpR/PhoB-type" evidence="5">
    <location>
        <begin position="124"/>
        <end position="220"/>
    </location>
</feature>
<dbReference type="GO" id="GO:0006355">
    <property type="term" value="P:regulation of DNA-templated transcription"/>
    <property type="evidence" value="ECO:0007669"/>
    <property type="project" value="InterPro"/>
</dbReference>
<dbReference type="Gene3D" id="3.40.50.2300">
    <property type="match status" value="1"/>
</dbReference>
<dbReference type="RefSeq" id="WP_007007814.1">
    <property type="nucleotide sequence ID" value="NZ_FNSL01000001.1"/>
</dbReference>
<evidence type="ECO:0000313" key="8">
    <source>
        <dbReference type="EMBL" id="SEB85743.1"/>
    </source>
</evidence>
<dbReference type="GO" id="GO:0000976">
    <property type="term" value="F:transcription cis-regulatory region binding"/>
    <property type="evidence" value="ECO:0007669"/>
    <property type="project" value="TreeGrafter"/>
</dbReference>
<proteinExistence type="predicted"/>
<evidence type="ECO:0000259" key="7">
    <source>
        <dbReference type="PROSITE" id="PS51755"/>
    </source>
</evidence>
<evidence type="ECO:0000313" key="9">
    <source>
        <dbReference type="Proteomes" id="UP000199064"/>
    </source>
</evidence>
<dbReference type="PROSITE" id="PS51755">
    <property type="entry name" value="OMPR_PHOB"/>
    <property type="match status" value="1"/>
</dbReference>
<evidence type="ECO:0000256" key="2">
    <source>
        <dbReference type="ARBA" id="ARBA00023125"/>
    </source>
</evidence>
<evidence type="ECO:0000256" key="4">
    <source>
        <dbReference type="PROSITE-ProRule" id="PRU00169"/>
    </source>
</evidence>
<evidence type="ECO:0000256" key="1">
    <source>
        <dbReference type="ARBA" id="ARBA00023015"/>
    </source>
</evidence>
<keyword evidence="4" id="KW-0597">Phosphoprotein</keyword>
<evidence type="ECO:0000256" key="5">
    <source>
        <dbReference type="PROSITE-ProRule" id="PRU01091"/>
    </source>
</evidence>
<dbReference type="PANTHER" id="PTHR48111:SF67">
    <property type="entry name" value="TRANSCRIPTIONAL REGULATORY PROTEIN TCTD"/>
    <property type="match status" value="1"/>
</dbReference>
<feature type="domain" description="Response regulatory" evidence="6">
    <location>
        <begin position="2"/>
        <end position="116"/>
    </location>
</feature>
<keyword evidence="2 5" id="KW-0238">DNA-binding</keyword>
<name>A0A1H4MS18_9HYPH</name>
<dbReference type="Pfam" id="PF00072">
    <property type="entry name" value="Response_reg"/>
    <property type="match status" value="1"/>
</dbReference>
<dbReference type="InterPro" id="IPR001789">
    <property type="entry name" value="Sig_transdc_resp-reg_receiver"/>
</dbReference>
<evidence type="ECO:0000256" key="3">
    <source>
        <dbReference type="ARBA" id="ARBA00023163"/>
    </source>
</evidence>
<dbReference type="InterPro" id="IPR036388">
    <property type="entry name" value="WH-like_DNA-bd_sf"/>
</dbReference>
<accession>A0A1H4MS18</accession>
<dbReference type="SUPFAM" id="SSF46894">
    <property type="entry name" value="C-terminal effector domain of the bipartite response regulators"/>
    <property type="match status" value="1"/>
</dbReference>
<dbReference type="Gene3D" id="6.10.250.690">
    <property type="match status" value="1"/>
</dbReference>
<dbReference type="InterPro" id="IPR011006">
    <property type="entry name" value="CheY-like_superfamily"/>
</dbReference>
<keyword evidence="3" id="KW-0804">Transcription</keyword>
<dbReference type="EMBL" id="FNSL01000001">
    <property type="protein sequence ID" value="SEB85743.1"/>
    <property type="molecule type" value="Genomic_DNA"/>
</dbReference>
<reference evidence="9" key="1">
    <citation type="submission" date="2016-10" db="EMBL/GenBank/DDBJ databases">
        <authorList>
            <person name="Varghese N."/>
            <person name="Submissions S."/>
        </authorList>
    </citation>
    <scope>NUCLEOTIDE SEQUENCE [LARGE SCALE GENOMIC DNA]</scope>
    <source>
        <strain evidence="9">ES.061</strain>
    </source>
</reference>
<sequence length="223" mass="25356">MRIVLVEDNDELAEAIMDRFRSEGHAIDREADGAQAYELLQYKQFDMILLDVNLPGRNGYEILRLLRLQGNSTPVILLTARSEIDDRVIGLDAGADDYVVKPFDLRELAARCRALARRRCGEARNIFIAGNFTFDRAAKRATVNGIDVDLRYREVQLLELMIGNIDRVLSKEEVADKLYTFEEAPTLNAVEQVMTRLRRKLNDAALTIRTIRGLGYIASVRIK</sequence>
<dbReference type="GO" id="GO:0000156">
    <property type="term" value="F:phosphorelay response regulator activity"/>
    <property type="evidence" value="ECO:0007669"/>
    <property type="project" value="TreeGrafter"/>
</dbReference>